<dbReference type="PANTHER" id="PTHR10887">
    <property type="entry name" value="DNA2/NAM7 HELICASE FAMILY"/>
    <property type="match status" value="1"/>
</dbReference>
<comment type="subcellular location">
    <subcellularLocation>
        <location evidence="2">Nucleus</location>
    </subcellularLocation>
</comment>
<accession>A0AAN7T6K6</accession>
<dbReference type="InterPro" id="IPR027417">
    <property type="entry name" value="P-loop_NTPase"/>
</dbReference>
<feature type="domain" description="RNA helicase aquarius beta-barrel" evidence="7">
    <location>
        <begin position="471"/>
        <end position="634"/>
    </location>
</feature>
<comment type="subunit">
    <text evidence="2">Belongs to the 40S cdc5-associated complex (or cwf complex), a spliceosome sub-complex reminiscent of a late-stage spliceosome.</text>
</comment>
<dbReference type="InterPro" id="IPR026300">
    <property type="entry name" value="CWF11_fam"/>
</dbReference>
<evidence type="ECO:0000259" key="8">
    <source>
        <dbReference type="Pfam" id="PF21144"/>
    </source>
</evidence>
<evidence type="ECO:0000313" key="9">
    <source>
        <dbReference type="EMBL" id="KAK5090395.1"/>
    </source>
</evidence>
<dbReference type="InterPro" id="IPR041677">
    <property type="entry name" value="DNA2/NAM7_AAA_11"/>
</dbReference>
<dbReference type="InterPro" id="IPR047187">
    <property type="entry name" value="SF1_C_Upf1"/>
</dbReference>
<feature type="domain" description="DNA2/NAM7 helicase-like C-terminal" evidence="5">
    <location>
        <begin position="1092"/>
        <end position="1243"/>
    </location>
</feature>
<comment type="function">
    <text evidence="2">Involved in mRNA splicing where it associates with cdc5 and the other cwf proteins as part of the spliceosome.</text>
</comment>
<keyword evidence="10" id="KW-1185">Reference proteome</keyword>
<feature type="domain" description="RNA helicase aquarius insertion" evidence="8">
    <location>
        <begin position="683"/>
        <end position="771"/>
    </location>
</feature>
<dbReference type="CDD" id="cd18808">
    <property type="entry name" value="SF1_C_Upf1"/>
    <property type="match status" value="1"/>
</dbReference>
<organism evidence="9 10">
    <name type="scientific">Lithohypha guttulata</name>
    <dbReference type="NCBI Taxonomy" id="1690604"/>
    <lineage>
        <taxon>Eukaryota</taxon>
        <taxon>Fungi</taxon>
        <taxon>Dikarya</taxon>
        <taxon>Ascomycota</taxon>
        <taxon>Pezizomycotina</taxon>
        <taxon>Eurotiomycetes</taxon>
        <taxon>Chaetothyriomycetidae</taxon>
        <taxon>Chaetothyriales</taxon>
        <taxon>Trichomeriaceae</taxon>
        <taxon>Lithohypha</taxon>
    </lineage>
</organism>
<keyword evidence="1" id="KW-0347">Helicase</keyword>
<evidence type="ECO:0000259" key="7">
    <source>
        <dbReference type="Pfam" id="PF21143"/>
    </source>
</evidence>
<dbReference type="Pfam" id="PF21144">
    <property type="entry name" value="Aquarius_N_3rd"/>
    <property type="match status" value="1"/>
</dbReference>
<evidence type="ECO:0000256" key="3">
    <source>
        <dbReference type="SAM" id="MobiDB-lite"/>
    </source>
</evidence>
<dbReference type="EMBL" id="JAVRRJ010000001">
    <property type="protein sequence ID" value="KAK5090395.1"/>
    <property type="molecule type" value="Genomic_DNA"/>
</dbReference>
<keyword evidence="2" id="KW-0507">mRNA processing</keyword>
<evidence type="ECO:0000313" key="10">
    <source>
        <dbReference type="Proteomes" id="UP001309876"/>
    </source>
</evidence>
<dbReference type="Pfam" id="PF13086">
    <property type="entry name" value="AAA_11"/>
    <property type="match status" value="1"/>
</dbReference>
<dbReference type="InterPro" id="IPR048966">
    <property type="entry name" value="Aquarius_b-barrel"/>
</dbReference>
<proteinExistence type="inferred from homology"/>
<feature type="region of interest" description="Disordered" evidence="3">
    <location>
        <begin position="731"/>
        <end position="772"/>
    </location>
</feature>
<keyword evidence="2" id="KW-0508">mRNA splicing</keyword>
<feature type="compositionally biased region" description="Polar residues" evidence="3">
    <location>
        <begin position="749"/>
        <end position="763"/>
    </location>
</feature>
<dbReference type="Gene3D" id="3.40.50.300">
    <property type="entry name" value="P-loop containing nucleotide triphosphate hydrolases"/>
    <property type="match status" value="2"/>
</dbReference>
<keyword evidence="1" id="KW-0547">Nucleotide-binding</keyword>
<dbReference type="GO" id="GO:0045292">
    <property type="term" value="P:mRNA cis splicing, via spliceosome"/>
    <property type="evidence" value="ECO:0007669"/>
    <property type="project" value="UniProtKB-UniRule"/>
</dbReference>
<comment type="caution">
    <text evidence="9">The sequence shown here is derived from an EMBL/GenBank/DDBJ whole genome shotgun (WGS) entry which is preliminary data.</text>
</comment>
<dbReference type="PIRSF" id="PIRSF038901">
    <property type="entry name" value="AQR_cwf11"/>
    <property type="match status" value="1"/>
</dbReference>
<dbReference type="Proteomes" id="UP001309876">
    <property type="component" value="Unassembled WGS sequence"/>
</dbReference>
<feature type="domain" description="DNA2/NAM7 helicase helicase" evidence="4">
    <location>
        <begin position="785"/>
        <end position="1082"/>
    </location>
</feature>
<dbReference type="GO" id="GO:0005684">
    <property type="term" value="C:U2-type spliceosomal complex"/>
    <property type="evidence" value="ECO:0007669"/>
    <property type="project" value="UniProtKB-UniRule"/>
</dbReference>
<protein>
    <recommendedName>
        <fullName evidence="2">Pre-mRNA-splicing factor</fullName>
    </recommendedName>
</protein>
<dbReference type="GO" id="GO:0003729">
    <property type="term" value="F:mRNA binding"/>
    <property type="evidence" value="ECO:0007669"/>
    <property type="project" value="TreeGrafter"/>
</dbReference>
<dbReference type="InterPro" id="IPR048967">
    <property type="entry name" value="Aquarius_insert"/>
</dbReference>
<dbReference type="Pfam" id="PF16399">
    <property type="entry name" value="Aquarius_N_1st"/>
    <property type="match status" value="1"/>
</dbReference>
<dbReference type="GO" id="GO:0004386">
    <property type="term" value="F:helicase activity"/>
    <property type="evidence" value="ECO:0007669"/>
    <property type="project" value="InterPro"/>
</dbReference>
<evidence type="ECO:0000259" key="5">
    <source>
        <dbReference type="Pfam" id="PF13087"/>
    </source>
</evidence>
<feature type="compositionally biased region" description="Acidic residues" evidence="3">
    <location>
        <begin position="1320"/>
        <end position="1340"/>
    </location>
</feature>
<sequence>MSNAELWEELSLQWSNTLKRAQPDLVLKIWSTLESENFPVLSLAKLDSLQITEKLLWPTYSDEVSHQHALLLAVFINYKKNARLLQWSAFTNSTDRFSQLFRRILSLSLDISSTITSRTTCLNFISTCFRSLEQDAIRKECAPLVSIATWENLHSEGFRESQLDQHPPRRKAWRSQKKRFEAADDATKSRLRLERAWLFNMILDFIRRLDVDPATKADSTYCARFLEFLTDLVSQLPTRRYSIVLLSNMNIVSLIHISSLYRRKENSLLRDLTSLFEQFCCFEIDDTGEVQTTRDSARRQALIKLQKVALQHFERKLKVLALSNLASISNSEDLRPLLDPLSDIELEELCTLVDLRTSYPPSATIRTGRALFIESLLSMFAAHFDLHQHIQRLSVLPTEKSLYAERLVQNEVYDGSEPLSLPKLNLQYLTLTDFLWRSFQLQQAEAFYEIRKDMEIIVRKMRPQPSRDPLAGTNFAGFSKMAVPIDKPAIIDVLPPNVGETDPAHVRAEVVLDVSRLDDRTRSEWDHLKSRDTVFLLAVKPTEQTDKNSTNGTHLPDRPENHGIQCIRTAEVVQVQDEKGKPIRDQHLTNGHTPRGRTRRLLLDLDNKTFQADNLRVKTGKPDIYKSINVISRRPGRENNFKPMLEAIQSLALADARMPAWLQEVYLGYGQPSQATYPNLDDKVDKIDLLDTFLDQQHLQESFPTGILHHEGNHFPPPPYVLHLDAEALHEPASNPKKRRRRQMEVENEGQTSIKISSYQPANTGPYPVDEPKKNRIRFTSAQIQALIQASQPGLSLIVGPPGTGKTDVVTQLINILYHNFPRERILLIAHSNQALNQLFKKIIALNIDQRHLLRLGHGEGELDTEESFGKYGRVESFMENRQTLLGEVNRLAASIGASGAHGNSCETADYFNQVFIKPTWHRFWSVANSAQDASTITNAFSFHNYFANAPIPDLFPPTATAEQCREIARGCEHHINRIFTELETIRPFEILRSPRDQANHLLVKEARIVAMTSTHAAIRRSEIASLGFHYDILIMEEAAQITEIESFIPCAMQNPDTKTGELPLRRMVLVGDHLQNSPIIQNNALGDYANLEQSMFLRLIRLGVPHITLDAQGRCRPTITQLFSWRYPQLHNLPHITSQTEFARANAGFRHEFQFIDVPVYQGHGEREPTPHFIQNLGEAEYAVALFQYMRLLGYPAKSITILAAYAGQCALIRDVLDHRCRNNRLFGLPKVVSTVDKYQGRRAVFADLPGLDVASQKGNAEGRLEIVTGEMFPTQRLVDADAQSTEIYGVEHMGQYVYEMTQAKVKSMGGKIALQNGGEEDMVEEEEQDDVAEADAEIDPLHENV</sequence>
<dbReference type="Pfam" id="PF13087">
    <property type="entry name" value="AAA_12"/>
    <property type="match status" value="1"/>
</dbReference>
<name>A0AAN7T6K6_9EURO</name>
<dbReference type="InterPro" id="IPR041679">
    <property type="entry name" value="DNA2/NAM7-like_C"/>
</dbReference>
<evidence type="ECO:0000259" key="4">
    <source>
        <dbReference type="Pfam" id="PF13086"/>
    </source>
</evidence>
<dbReference type="SUPFAM" id="SSF52540">
    <property type="entry name" value="P-loop containing nucleoside triphosphate hydrolases"/>
    <property type="match status" value="1"/>
</dbReference>
<keyword evidence="1" id="KW-0067">ATP-binding</keyword>
<dbReference type="InterPro" id="IPR032174">
    <property type="entry name" value="Aquarius_N"/>
</dbReference>
<keyword evidence="1" id="KW-0378">Hydrolase</keyword>
<comment type="similarity">
    <text evidence="2">Belongs to the CWF11 family.</text>
</comment>
<dbReference type="Pfam" id="PF21143">
    <property type="entry name" value="Aquarius_N_2nd"/>
    <property type="match status" value="1"/>
</dbReference>
<evidence type="ECO:0000256" key="1">
    <source>
        <dbReference type="ARBA" id="ARBA00022806"/>
    </source>
</evidence>
<reference evidence="9 10" key="1">
    <citation type="submission" date="2023-08" db="EMBL/GenBank/DDBJ databases">
        <title>Black Yeasts Isolated from many extreme environments.</title>
        <authorList>
            <person name="Coleine C."/>
            <person name="Stajich J.E."/>
            <person name="Selbmann L."/>
        </authorList>
    </citation>
    <scope>NUCLEOTIDE SEQUENCE [LARGE SCALE GENOMIC DNA]</scope>
    <source>
        <strain evidence="9 10">CCFEE 5910</strain>
    </source>
</reference>
<gene>
    <name evidence="9" type="ORF">LTR05_000567</name>
</gene>
<keyword evidence="2" id="KW-0539">Nucleus</keyword>
<evidence type="ECO:0000256" key="2">
    <source>
        <dbReference type="PIRNR" id="PIRNR038901"/>
    </source>
</evidence>
<feature type="domain" description="RNA helicase aquarius N-terminal" evidence="6">
    <location>
        <begin position="16"/>
        <end position="381"/>
    </location>
</feature>
<dbReference type="GO" id="GO:0071013">
    <property type="term" value="C:catalytic step 2 spliceosome"/>
    <property type="evidence" value="ECO:0007669"/>
    <property type="project" value="TreeGrafter"/>
</dbReference>
<feature type="region of interest" description="Disordered" evidence="3">
    <location>
        <begin position="1319"/>
        <end position="1347"/>
    </location>
</feature>
<dbReference type="CDD" id="cd17935">
    <property type="entry name" value="EEXXQc_AQR"/>
    <property type="match status" value="1"/>
</dbReference>
<dbReference type="PANTHER" id="PTHR10887:SF5">
    <property type="entry name" value="RNA HELICASE AQUARIUS"/>
    <property type="match status" value="1"/>
</dbReference>
<dbReference type="InterPro" id="IPR045055">
    <property type="entry name" value="DNA2/NAM7-like"/>
</dbReference>
<evidence type="ECO:0000259" key="6">
    <source>
        <dbReference type="Pfam" id="PF16399"/>
    </source>
</evidence>